<feature type="compositionally biased region" description="Basic and acidic residues" evidence="1">
    <location>
        <begin position="813"/>
        <end position="824"/>
    </location>
</feature>
<evidence type="ECO:0000313" key="2">
    <source>
        <dbReference type="EMBL" id="EFN87999.1"/>
    </source>
</evidence>
<gene>
    <name evidence="2" type="ORF">EAI_11626</name>
</gene>
<feature type="compositionally biased region" description="Low complexity" evidence="1">
    <location>
        <begin position="77"/>
        <end position="94"/>
    </location>
</feature>
<feature type="compositionally biased region" description="Low complexity" evidence="1">
    <location>
        <begin position="104"/>
        <end position="113"/>
    </location>
</feature>
<protein>
    <submittedName>
        <fullName evidence="2">Uncharacterized protein</fullName>
    </submittedName>
</protein>
<feature type="compositionally biased region" description="Polar residues" evidence="1">
    <location>
        <begin position="622"/>
        <end position="632"/>
    </location>
</feature>
<dbReference type="AlphaFoldDB" id="E2B8G5"/>
<dbReference type="InParanoid" id="E2B8G5"/>
<feature type="region of interest" description="Disordered" evidence="1">
    <location>
        <begin position="21"/>
        <end position="139"/>
    </location>
</feature>
<feature type="compositionally biased region" description="Basic and acidic residues" evidence="1">
    <location>
        <begin position="329"/>
        <end position="342"/>
    </location>
</feature>
<feature type="region of interest" description="Disordered" evidence="1">
    <location>
        <begin position="762"/>
        <end position="854"/>
    </location>
</feature>
<feature type="compositionally biased region" description="Basic and acidic residues" evidence="1">
    <location>
        <begin position="590"/>
        <end position="604"/>
    </location>
</feature>
<dbReference type="OMA" id="HEPSQET"/>
<feature type="region of interest" description="Disordered" evidence="1">
    <location>
        <begin position="698"/>
        <end position="746"/>
    </location>
</feature>
<feature type="region of interest" description="Disordered" evidence="1">
    <location>
        <begin position="365"/>
        <end position="435"/>
    </location>
</feature>
<feature type="compositionally biased region" description="Pro residues" evidence="1">
    <location>
        <begin position="40"/>
        <end position="52"/>
    </location>
</feature>
<proteinExistence type="predicted"/>
<feature type="compositionally biased region" description="Basic and acidic residues" evidence="1">
    <location>
        <begin position="840"/>
        <end position="850"/>
    </location>
</feature>
<name>E2B8G5_HARSA</name>
<keyword evidence="3" id="KW-1185">Reference proteome</keyword>
<feature type="compositionally biased region" description="Polar residues" evidence="1">
    <location>
        <begin position="404"/>
        <end position="421"/>
    </location>
</feature>
<evidence type="ECO:0000256" key="1">
    <source>
        <dbReference type="SAM" id="MobiDB-lite"/>
    </source>
</evidence>
<feature type="compositionally biased region" description="Polar residues" evidence="1">
    <location>
        <begin position="365"/>
        <end position="379"/>
    </location>
</feature>
<accession>E2B8G5</accession>
<feature type="compositionally biased region" description="Acidic residues" evidence="1">
    <location>
        <begin position="825"/>
        <end position="839"/>
    </location>
</feature>
<dbReference type="EMBL" id="GL446332">
    <property type="protein sequence ID" value="EFN87999.1"/>
    <property type="molecule type" value="Genomic_DNA"/>
</dbReference>
<reference evidence="2 3" key="1">
    <citation type="journal article" date="2010" name="Science">
        <title>Genomic comparison of the ants Camponotus floridanus and Harpegnathos saltator.</title>
        <authorList>
            <person name="Bonasio R."/>
            <person name="Zhang G."/>
            <person name="Ye C."/>
            <person name="Mutti N.S."/>
            <person name="Fang X."/>
            <person name="Qin N."/>
            <person name="Donahue G."/>
            <person name="Yang P."/>
            <person name="Li Q."/>
            <person name="Li C."/>
            <person name="Zhang P."/>
            <person name="Huang Z."/>
            <person name="Berger S.L."/>
            <person name="Reinberg D."/>
            <person name="Wang J."/>
            <person name="Liebig J."/>
        </authorList>
    </citation>
    <scope>NUCLEOTIDE SEQUENCE [LARGE SCALE GENOMIC DNA]</scope>
    <source>
        <strain evidence="2 3">R22 G/1</strain>
    </source>
</reference>
<sequence>MLPGPMGDRNSYPSYLYVDGRLDLNGSTRNSSIEGEFMRAPPPPPPPPPPEVVPRKAYMDLNDAMALLDETCPNVEPSPSLTPRTPRTPLTPYSRNKRARSKSSDNSSNYSNDRLSDRSSEVSRDKDKEKKKRPFLRKIGISKTEDRPFLAKLTPRIKSKPYLEKIGPSKAVERPFLDKIGSSKTLDKFTFNTPHTERKNEVDRETSTNVTIENVEITANDVIKKDEITINEVRHKIEQVVIEENVECKEVHKMSPVEEVQRKSSMTPQTWAMCERRRSGKEFLLKMYSFETEDLESTVPPKVHRDTLRGSSLDDVLDSGPSSLPTENSDERESRTEVDNQRPSDVVELLKCRVTTSEEIISSTCLESPGEANSWNNSPRRAKKESITPVRRRILRSSREVFRSDNSTPNSPTKRPISSVSPDREIESRGGTLEKELFSPTKTRRLIVEDMRKVEYTRKSIKYTQFERRGISSDNLLAKDALSFVTASRTITDDVGRTREISSEDSLATRRGIQEYTRESFKQLQDKFKLQEIPTESYAAFKRRTLAAQGVLSHHERMKINLLPGGFEVGFEVGISKNEGPKTENAAAADAKENELAEVKRDPSQEGTVRSVLRKQERIDQPNDQEADTNASIRRPKRRIFHEPSQETMDLLTELRKVKSLLKTPSWEKIDLDLEQKPMRMPKRILLTDKEFCLSVERENSVRRPSRMINSLETTEEGKVTSNRKEQEDKGSQSSETKATSDYKSHGPALFEKRCLSLDYADEEKPQKPEARAISLASTRNLPSEADDYPDLELMYDSKSYSSDVFNSPSEETNQKEDVAKESEREPEEEPEEELLEIEAPEREPPEKKPSQNHCAEVDIAIPIDQKINSPNKGEDVQGRTSDLYEIISPRSTPFRVKKRLGKISVEETVKPENFTLGSKVDCRSVVAQKRTKCFPL</sequence>
<feature type="compositionally biased region" description="Polar residues" evidence="1">
    <location>
        <begin position="799"/>
        <end position="812"/>
    </location>
</feature>
<feature type="region of interest" description="Disordered" evidence="1">
    <location>
        <begin position="295"/>
        <end position="343"/>
    </location>
</feature>
<organism evidence="3">
    <name type="scientific">Harpegnathos saltator</name>
    <name type="common">Jerdon's jumping ant</name>
    <dbReference type="NCBI Taxonomy" id="610380"/>
    <lineage>
        <taxon>Eukaryota</taxon>
        <taxon>Metazoa</taxon>
        <taxon>Ecdysozoa</taxon>
        <taxon>Arthropoda</taxon>
        <taxon>Hexapoda</taxon>
        <taxon>Insecta</taxon>
        <taxon>Pterygota</taxon>
        <taxon>Neoptera</taxon>
        <taxon>Endopterygota</taxon>
        <taxon>Hymenoptera</taxon>
        <taxon>Apocrita</taxon>
        <taxon>Aculeata</taxon>
        <taxon>Formicoidea</taxon>
        <taxon>Formicidae</taxon>
        <taxon>Ponerinae</taxon>
        <taxon>Ponerini</taxon>
        <taxon>Harpegnathos</taxon>
    </lineage>
</organism>
<feature type="region of interest" description="Disordered" evidence="1">
    <location>
        <begin position="578"/>
        <end position="633"/>
    </location>
</feature>
<feature type="compositionally biased region" description="Basic and acidic residues" evidence="1">
    <location>
        <begin position="114"/>
        <end position="128"/>
    </location>
</feature>
<feature type="compositionally biased region" description="Basic and acidic residues" evidence="1">
    <location>
        <begin position="422"/>
        <end position="435"/>
    </location>
</feature>
<dbReference type="Proteomes" id="UP000008237">
    <property type="component" value="Unassembled WGS sequence"/>
</dbReference>
<feature type="compositionally biased region" description="Basic and acidic residues" evidence="1">
    <location>
        <begin position="716"/>
        <end position="731"/>
    </location>
</feature>
<evidence type="ECO:0000313" key="3">
    <source>
        <dbReference type="Proteomes" id="UP000008237"/>
    </source>
</evidence>